<comment type="subcellular location">
    <subcellularLocation>
        <location evidence="1">Cell membrane</location>
        <topology evidence="1">Multi-pass membrane protein</topology>
    </subcellularLocation>
</comment>
<comment type="caution">
    <text evidence="10">The sequence shown here is derived from an EMBL/GenBank/DDBJ whole genome shotgun (WGS) entry which is preliminary data.</text>
</comment>
<evidence type="ECO:0000256" key="5">
    <source>
        <dbReference type="ARBA" id="ARBA00022989"/>
    </source>
</evidence>
<keyword evidence="4 7" id="KW-0812">Transmembrane</keyword>
<keyword evidence="8" id="KW-0732">Signal</keyword>
<dbReference type="AlphaFoldDB" id="A0A562SZK0"/>
<keyword evidence="6 7" id="KW-0472">Membrane</keyword>
<dbReference type="InterPro" id="IPR023090">
    <property type="entry name" value="UPF0702_alpha/beta_dom_sf"/>
</dbReference>
<evidence type="ECO:0000256" key="1">
    <source>
        <dbReference type="ARBA" id="ARBA00004651"/>
    </source>
</evidence>
<evidence type="ECO:0000256" key="7">
    <source>
        <dbReference type="SAM" id="Phobius"/>
    </source>
</evidence>
<comment type="similarity">
    <text evidence="2">Belongs to the UPF0702 family.</text>
</comment>
<evidence type="ECO:0000256" key="8">
    <source>
        <dbReference type="SAM" id="SignalP"/>
    </source>
</evidence>
<keyword evidence="3" id="KW-1003">Cell membrane</keyword>
<protein>
    <submittedName>
        <fullName evidence="10">Uncharacterized protein DUF421</fullName>
    </submittedName>
</protein>
<evidence type="ECO:0000256" key="4">
    <source>
        <dbReference type="ARBA" id="ARBA00022692"/>
    </source>
</evidence>
<dbReference type="InterPro" id="IPR007353">
    <property type="entry name" value="DUF421"/>
</dbReference>
<proteinExistence type="inferred from homology"/>
<feature type="domain" description="YetF C-terminal" evidence="9">
    <location>
        <begin position="138"/>
        <end position="205"/>
    </location>
</feature>
<evidence type="ECO:0000256" key="6">
    <source>
        <dbReference type="ARBA" id="ARBA00023136"/>
    </source>
</evidence>
<keyword evidence="11" id="KW-1185">Reference proteome</keyword>
<feature type="signal peptide" evidence="8">
    <location>
        <begin position="1"/>
        <end position="20"/>
    </location>
</feature>
<evidence type="ECO:0000256" key="2">
    <source>
        <dbReference type="ARBA" id="ARBA00006448"/>
    </source>
</evidence>
<keyword evidence="5 7" id="KW-1133">Transmembrane helix</keyword>
<dbReference type="EMBL" id="VLLG01000004">
    <property type="protein sequence ID" value="TWI86725.1"/>
    <property type="molecule type" value="Genomic_DNA"/>
</dbReference>
<dbReference type="PANTHER" id="PTHR34582">
    <property type="entry name" value="UPF0702 TRANSMEMBRANE PROTEIN YCAP"/>
    <property type="match status" value="1"/>
</dbReference>
<evidence type="ECO:0000313" key="10">
    <source>
        <dbReference type="EMBL" id="TWI86725.1"/>
    </source>
</evidence>
<evidence type="ECO:0000313" key="11">
    <source>
        <dbReference type="Proteomes" id="UP000316778"/>
    </source>
</evidence>
<dbReference type="Gene3D" id="3.30.240.20">
    <property type="entry name" value="bsu07140 like domains"/>
    <property type="match status" value="1"/>
</dbReference>
<accession>A0A562SZK0</accession>
<dbReference type="RefSeq" id="WP_211366399.1">
    <property type="nucleotide sequence ID" value="NZ_BAAAFY010000004.1"/>
</dbReference>
<dbReference type="GO" id="GO:0005886">
    <property type="term" value="C:plasma membrane"/>
    <property type="evidence" value="ECO:0007669"/>
    <property type="project" value="UniProtKB-SubCell"/>
</dbReference>
<dbReference type="Proteomes" id="UP000316778">
    <property type="component" value="Unassembled WGS sequence"/>
</dbReference>
<feature type="transmembrane region" description="Helical" evidence="7">
    <location>
        <begin position="61"/>
        <end position="80"/>
    </location>
</feature>
<organism evidence="10 11">
    <name type="scientific">Chitinophaga japonensis</name>
    <name type="common">Flexibacter japonensis</name>
    <dbReference type="NCBI Taxonomy" id="104662"/>
    <lineage>
        <taxon>Bacteria</taxon>
        <taxon>Pseudomonadati</taxon>
        <taxon>Bacteroidota</taxon>
        <taxon>Chitinophagia</taxon>
        <taxon>Chitinophagales</taxon>
        <taxon>Chitinophagaceae</taxon>
        <taxon>Chitinophaga</taxon>
    </lineage>
</organism>
<name>A0A562SZK0_CHIJA</name>
<feature type="transmembrane region" description="Helical" evidence="7">
    <location>
        <begin position="87"/>
        <end position="105"/>
    </location>
</feature>
<feature type="transmembrane region" description="Helical" evidence="7">
    <location>
        <begin position="117"/>
        <end position="137"/>
    </location>
</feature>
<gene>
    <name evidence="10" type="ORF">LX66_3988</name>
</gene>
<evidence type="ECO:0000256" key="3">
    <source>
        <dbReference type="ARBA" id="ARBA00022475"/>
    </source>
</evidence>
<sequence>MLNKILVVALLLSISLATRSFTPVEKKAPIMLAATPDTGKGPFAYPDFQKMFVPDTPLLEIIIRGSITYLAIFFLLRLVLKREAGSLAMSDLLVVVLLADAAQNSMAGEYHSITDGILLVAVIILWSHFLDFLGYYFPFIQRLVHPAPLPLVRNGEVLRANLRKELITMEELKSLLREQGVSSLAEVKEAYMETNGHISVISKNKK</sequence>
<reference evidence="10 11" key="1">
    <citation type="journal article" date="2013" name="Stand. Genomic Sci.">
        <title>Genomic Encyclopedia of Type Strains, Phase I: The one thousand microbial genomes (KMG-I) project.</title>
        <authorList>
            <person name="Kyrpides N.C."/>
            <person name="Woyke T."/>
            <person name="Eisen J.A."/>
            <person name="Garrity G."/>
            <person name="Lilburn T.G."/>
            <person name="Beck B.J."/>
            <person name="Whitman W.B."/>
            <person name="Hugenholtz P."/>
            <person name="Klenk H.P."/>
        </authorList>
    </citation>
    <scope>NUCLEOTIDE SEQUENCE [LARGE SCALE GENOMIC DNA]</scope>
    <source>
        <strain evidence="10 11">DSM 13484</strain>
    </source>
</reference>
<feature type="chain" id="PRO_5021873756" evidence="8">
    <location>
        <begin position="21"/>
        <end position="206"/>
    </location>
</feature>
<evidence type="ECO:0000259" key="9">
    <source>
        <dbReference type="Pfam" id="PF04239"/>
    </source>
</evidence>
<dbReference type="PANTHER" id="PTHR34582:SF6">
    <property type="entry name" value="UPF0702 TRANSMEMBRANE PROTEIN YCAP"/>
    <property type="match status" value="1"/>
</dbReference>
<dbReference type="Pfam" id="PF04239">
    <property type="entry name" value="DUF421"/>
    <property type="match status" value="1"/>
</dbReference>